<dbReference type="EMBL" id="BAABAU010000001">
    <property type="protein sequence ID" value="GAA4265934.1"/>
    <property type="molecule type" value="Genomic_DNA"/>
</dbReference>
<evidence type="ECO:0000313" key="3">
    <source>
        <dbReference type="EMBL" id="GAA4265934.1"/>
    </source>
</evidence>
<organism evidence="3 4">
    <name type="scientific">Frondihabitans peucedani</name>
    <dbReference type="NCBI Taxonomy" id="598626"/>
    <lineage>
        <taxon>Bacteria</taxon>
        <taxon>Bacillati</taxon>
        <taxon>Actinomycetota</taxon>
        <taxon>Actinomycetes</taxon>
        <taxon>Micrococcales</taxon>
        <taxon>Microbacteriaceae</taxon>
        <taxon>Frondihabitans</taxon>
    </lineage>
</organism>
<protein>
    <recommendedName>
        <fullName evidence="5">Lipoprotein</fullName>
    </recommendedName>
</protein>
<feature type="compositionally biased region" description="Low complexity" evidence="1">
    <location>
        <begin position="133"/>
        <end position="150"/>
    </location>
</feature>
<feature type="chain" id="PRO_5046178860" description="Lipoprotein" evidence="2">
    <location>
        <begin position="32"/>
        <end position="162"/>
    </location>
</feature>
<comment type="caution">
    <text evidence="3">The sequence shown here is derived from an EMBL/GenBank/DDBJ whole genome shotgun (WGS) entry which is preliminary data.</text>
</comment>
<keyword evidence="2" id="KW-0732">Signal</keyword>
<feature type="compositionally biased region" description="Polar residues" evidence="1">
    <location>
        <begin position="41"/>
        <end position="53"/>
    </location>
</feature>
<proteinExistence type="predicted"/>
<evidence type="ECO:0000256" key="2">
    <source>
        <dbReference type="SAM" id="SignalP"/>
    </source>
</evidence>
<dbReference type="PROSITE" id="PS51257">
    <property type="entry name" value="PROKAR_LIPOPROTEIN"/>
    <property type="match status" value="1"/>
</dbReference>
<dbReference type="Proteomes" id="UP001501594">
    <property type="component" value="Unassembled WGS sequence"/>
</dbReference>
<name>A0ABP8E150_9MICO</name>
<evidence type="ECO:0000313" key="4">
    <source>
        <dbReference type="Proteomes" id="UP001501594"/>
    </source>
</evidence>
<reference evidence="4" key="1">
    <citation type="journal article" date="2019" name="Int. J. Syst. Evol. Microbiol.">
        <title>The Global Catalogue of Microorganisms (GCM) 10K type strain sequencing project: providing services to taxonomists for standard genome sequencing and annotation.</title>
        <authorList>
            <consortium name="The Broad Institute Genomics Platform"/>
            <consortium name="The Broad Institute Genome Sequencing Center for Infectious Disease"/>
            <person name="Wu L."/>
            <person name="Ma J."/>
        </authorList>
    </citation>
    <scope>NUCLEOTIDE SEQUENCE [LARGE SCALE GENOMIC DNA]</scope>
    <source>
        <strain evidence="4">JCM 17442</strain>
    </source>
</reference>
<evidence type="ECO:0008006" key="5">
    <source>
        <dbReference type="Google" id="ProtNLM"/>
    </source>
</evidence>
<gene>
    <name evidence="3" type="ORF">GCM10022256_15460</name>
</gene>
<dbReference type="RefSeq" id="WP_344794727.1">
    <property type="nucleotide sequence ID" value="NZ_BAABAU010000001.1"/>
</dbReference>
<sequence>MKLITAKVVPALGISLASVLLLSGCVGGAQNQDPSADDPGSSDNRTNPAQANKNACGLASDAVLQKLSDVSSNGPARVGWTYKSDGGWYVAAPLGDNATLSKVVGLWATKGDPTLTDFDGTLYALNDDAQTQSSSSTAAPSSFSADSSGAKQALSCEKSTDD</sequence>
<feature type="region of interest" description="Disordered" evidence="1">
    <location>
        <begin position="30"/>
        <end position="53"/>
    </location>
</feature>
<accession>A0ABP8E150</accession>
<keyword evidence="4" id="KW-1185">Reference proteome</keyword>
<feature type="region of interest" description="Disordered" evidence="1">
    <location>
        <begin position="129"/>
        <end position="162"/>
    </location>
</feature>
<evidence type="ECO:0000256" key="1">
    <source>
        <dbReference type="SAM" id="MobiDB-lite"/>
    </source>
</evidence>
<feature type="signal peptide" evidence="2">
    <location>
        <begin position="1"/>
        <end position="31"/>
    </location>
</feature>